<reference evidence="5" key="1">
    <citation type="journal article" date="2019" name="Int. J. Syst. Evol. Microbiol.">
        <title>The Global Catalogue of Microorganisms (GCM) 10K type strain sequencing project: providing services to taxonomists for standard genome sequencing and annotation.</title>
        <authorList>
            <consortium name="The Broad Institute Genomics Platform"/>
            <consortium name="The Broad Institute Genome Sequencing Center for Infectious Disease"/>
            <person name="Wu L."/>
            <person name="Ma J."/>
        </authorList>
    </citation>
    <scope>NUCLEOTIDE SEQUENCE [LARGE SCALE GENOMIC DNA]</scope>
    <source>
        <strain evidence="5">KCTC 52660</strain>
    </source>
</reference>
<name>A0ABV7B235_9GAMM</name>
<evidence type="ECO:0000256" key="2">
    <source>
        <dbReference type="SAM" id="MobiDB-lite"/>
    </source>
</evidence>
<dbReference type="InterPro" id="IPR008462">
    <property type="entry name" value="CsbD"/>
</dbReference>
<evidence type="ECO:0000313" key="4">
    <source>
        <dbReference type="EMBL" id="MFC2991154.1"/>
    </source>
</evidence>
<sequence>MNKNQVEGRAHQAKGKVKEIVGKLTGNKETEYKGKAEKQGGKAESKYGDVKEDVKKATD</sequence>
<comment type="caution">
    <text evidence="4">The sequence shown here is derived from an EMBL/GenBank/DDBJ whole genome shotgun (WGS) entry which is preliminary data.</text>
</comment>
<dbReference type="Proteomes" id="UP001595386">
    <property type="component" value="Unassembled WGS sequence"/>
</dbReference>
<comment type="similarity">
    <text evidence="1">Belongs to the UPF0337 (CsbD) family.</text>
</comment>
<accession>A0ABV7B235</accession>
<feature type="domain" description="CsbD-like" evidence="3">
    <location>
        <begin position="4"/>
        <end position="56"/>
    </location>
</feature>
<dbReference type="RefSeq" id="WP_379754899.1">
    <property type="nucleotide sequence ID" value="NZ_JBHRSQ010000007.1"/>
</dbReference>
<keyword evidence="5" id="KW-1185">Reference proteome</keyword>
<feature type="region of interest" description="Disordered" evidence="2">
    <location>
        <begin position="1"/>
        <end position="59"/>
    </location>
</feature>
<dbReference type="InterPro" id="IPR036629">
    <property type="entry name" value="YjbJ_sf"/>
</dbReference>
<organism evidence="4 5">
    <name type="scientific">Halomonas tibetensis</name>
    <dbReference type="NCBI Taxonomy" id="2259590"/>
    <lineage>
        <taxon>Bacteria</taxon>
        <taxon>Pseudomonadati</taxon>
        <taxon>Pseudomonadota</taxon>
        <taxon>Gammaproteobacteria</taxon>
        <taxon>Oceanospirillales</taxon>
        <taxon>Halomonadaceae</taxon>
        <taxon>Halomonas</taxon>
    </lineage>
</organism>
<dbReference type="SUPFAM" id="SSF69047">
    <property type="entry name" value="Hypothetical protein YjbJ"/>
    <property type="match status" value="1"/>
</dbReference>
<dbReference type="Pfam" id="PF05532">
    <property type="entry name" value="CsbD"/>
    <property type="match status" value="1"/>
</dbReference>
<evidence type="ECO:0000259" key="3">
    <source>
        <dbReference type="Pfam" id="PF05532"/>
    </source>
</evidence>
<evidence type="ECO:0000313" key="5">
    <source>
        <dbReference type="Proteomes" id="UP001595386"/>
    </source>
</evidence>
<dbReference type="EMBL" id="JBHRSQ010000007">
    <property type="protein sequence ID" value="MFC2991154.1"/>
    <property type="molecule type" value="Genomic_DNA"/>
</dbReference>
<proteinExistence type="inferred from homology"/>
<protein>
    <submittedName>
        <fullName evidence="4">CsbD family protein</fullName>
    </submittedName>
</protein>
<evidence type="ECO:0000256" key="1">
    <source>
        <dbReference type="ARBA" id="ARBA00009129"/>
    </source>
</evidence>
<dbReference type="Gene3D" id="1.10.1470.10">
    <property type="entry name" value="YjbJ"/>
    <property type="match status" value="1"/>
</dbReference>
<gene>
    <name evidence="4" type="ORF">ACFODV_03810</name>
</gene>